<protein>
    <recommendedName>
        <fullName evidence="5">TPR-like protein</fullName>
    </recommendedName>
</protein>
<dbReference type="Gene3D" id="1.25.40.10">
    <property type="entry name" value="Tetratricopeptide repeat domain"/>
    <property type="match status" value="3"/>
</dbReference>
<evidence type="ECO:0000313" key="4">
    <source>
        <dbReference type="Proteomes" id="UP000799766"/>
    </source>
</evidence>
<dbReference type="PANTHER" id="PTHR23082:SF0">
    <property type="entry name" value="GENERAL TRANSCRIPTION FACTOR 3C POLYPEPTIDE 3"/>
    <property type="match status" value="1"/>
</dbReference>
<feature type="repeat" description="TPR" evidence="1">
    <location>
        <begin position="929"/>
        <end position="962"/>
    </location>
</feature>
<dbReference type="AlphaFoldDB" id="A0A6A6P6E8"/>
<feature type="region of interest" description="Disordered" evidence="2">
    <location>
        <begin position="1"/>
        <end position="35"/>
    </location>
</feature>
<keyword evidence="4" id="KW-1185">Reference proteome</keyword>
<accession>A0A6A6P6E8</accession>
<evidence type="ECO:0000256" key="1">
    <source>
        <dbReference type="PROSITE-ProRule" id="PRU00339"/>
    </source>
</evidence>
<dbReference type="InterPro" id="IPR011990">
    <property type="entry name" value="TPR-like_helical_dom_sf"/>
</dbReference>
<dbReference type="Proteomes" id="UP000799766">
    <property type="component" value="Unassembled WGS sequence"/>
</dbReference>
<reference evidence="3" key="1">
    <citation type="journal article" date="2020" name="Stud. Mycol.">
        <title>101 Dothideomycetes genomes: a test case for predicting lifestyles and emergence of pathogens.</title>
        <authorList>
            <person name="Haridas S."/>
            <person name="Albert R."/>
            <person name="Binder M."/>
            <person name="Bloem J."/>
            <person name="Labutti K."/>
            <person name="Salamov A."/>
            <person name="Andreopoulos B."/>
            <person name="Baker S."/>
            <person name="Barry K."/>
            <person name="Bills G."/>
            <person name="Bluhm B."/>
            <person name="Cannon C."/>
            <person name="Castanera R."/>
            <person name="Culley D."/>
            <person name="Daum C."/>
            <person name="Ezra D."/>
            <person name="Gonzalez J."/>
            <person name="Henrissat B."/>
            <person name="Kuo A."/>
            <person name="Liang C."/>
            <person name="Lipzen A."/>
            <person name="Lutzoni F."/>
            <person name="Magnuson J."/>
            <person name="Mondo S."/>
            <person name="Nolan M."/>
            <person name="Ohm R."/>
            <person name="Pangilinan J."/>
            <person name="Park H.-J."/>
            <person name="Ramirez L."/>
            <person name="Alfaro M."/>
            <person name="Sun H."/>
            <person name="Tritt A."/>
            <person name="Yoshinaga Y."/>
            <person name="Zwiers L.-H."/>
            <person name="Turgeon B."/>
            <person name="Goodwin S."/>
            <person name="Spatafora J."/>
            <person name="Crous P."/>
            <person name="Grigoriev I."/>
        </authorList>
    </citation>
    <scope>NUCLEOTIDE SEQUENCE</scope>
    <source>
        <strain evidence="3">ATCC 16933</strain>
    </source>
</reference>
<feature type="region of interest" description="Disordered" evidence="2">
    <location>
        <begin position="49"/>
        <end position="194"/>
    </location>
</feature>
<feature type="compositionally biased region" description="Polar residues" evidence="2">
    <location>
        <begin position="7"/>
        <end position="25"/>
    </location>
</feature>
<evidence type="ECO:0008006" key="5">
    <source>
        <dbReference type="Google" id="ProtNLM"/>
    </source>
</evidence>
<keyword evidence="1" id="KW-0802">TPR repeat</keyword>
<dbReference type="GO" id="GO:0006383">
    <property type="term" value="P:transcription by RNA polymerase III"/>
    <property type="evidence" value="ECO:0007669"/>
    <property type="project" value="InterPro"/>
</dbReference>
<feature type="compositionally biased region" description="Acidic residues" evidence="2">
    <location>
        <begin position="71"/>
        <end position="138"/>
    </location>
</feature>
<evidence type="ECO:0000256" key="2">
    <source>
        <dbReference type="SAM" id="MobiDB-lite"/>
    </source>
</evidence>
<sequence length="1095" mass="124053">MAHDDGNQWSTMEQRVGQDGSTLSFTGPYPAIYGSTSYDHIEDAHIRALPSFGSGGASDSLNRSIYPDLPSESDSDSDEDGFDLPDMEDEQDDEDFEQDHEQDIVMDDPVSDDPDYTLLDPELEESDEEFSPSDEEPTGDGRRGARRGGRGRGRARARAIHVRPRKPFPRGEGPIGSKKGKRGPQAAADPNPNFKRLHSLATNAFINGNFDEAVGHARQAVQENPEIFAAHGLLSEILLAAGNKAEGLESLTYGAHTKRDPGLWWHIATETLELDDLDKNEKLRKADYCYRQALKLDKHNFDARMERFKMNLELGRFGSARTQCERMLKLRADDQEVLRLYTELCVKTGDSAKAIALYDQRIDMLIDSEYTGNERMDWSLLNVYLDLLIHSGRFDTGVRQLSTLSRWMLGRKGDTLWDAVNDDREWDVNDERRIKTEGFEPNRYPNQAYGAGLPIEIRVKLGVLRIRMRPSYYPEAMRHFELLNPSAESSHSHALEYQDLFREAADALRESGFYEDALRYYSPLQKFGPHTSIFYLSLLECHSLLGNISEARALFDNVLQHENGNVKARVLMAKMYQKADMSESGLSIIRDLIRIGKRDVVRKEGLAVGQDGWMLRSTYRRRRYGPRGPYGPRKTKLVDGTQPSKAGTIRMALDFPSQDLWKRLKSLKDVDKDEDDETAAEYIGLTQKLVAEFCENRQFFPRDRSARTSAFARFVDTIDYEDDDGANGDANADNGDISRISEAAIENPEHTSHEEGTAANSLQLDSEDFQGVSFETLLDAICESAWRLAKAGRASECWEMLMNVAQSLVFDRSPQLSFRLRITILACGILLDDDDQVLNTSRWFIRRFSHSPDSFRLYTSAIRHNLAESSKINLGPSQKFILRHLKAADFAVLNSEQRNMFEFTSIERSSWTNRGTTDGNPSKLKELDPTVIVCYGHILAHSGAYPSALNYYFRAFALTPDDPVLNLSIATAFVQHGLRRQSENRQFQIQQGLAFLRRYYEIRTKDNVPIHVQEAEFNVGRMWHLLGLVHQAIPAYKKCIMIGPRAAADSLGDLPEESEESEDFAAEAAYALQFIFCMGGDTETARQLTERWLVL</sequence>
<feature type="compositionally biased region" description="Basic residues" evidence="2">
    <location>
        <begin position="144"/>
        <end position="168"/>
    </location>
</feature>
<organism evidence="3 4">
    <name type="scientific">Lineolata rhizophorae</name>
    <dbReference type="NCBI Taxonomy" id="578093"/>
    <lineage>
        <taxon>Eukaryota</taxon>
        <taxon>Fungi</taxon>
        <taxon>Dikarya</taxon>
        <taxon>Ascomycota</taxon>
        <taxon>Pezizomycotina</taxon>
        <taxon>Dothideomycetes</taxon>
        <taxon>Dothideomycetes incertae sedis</taxon>
        <taxon>Lineolatales</taxon>
        <taxon>Lineolataceae</taxon>
        <taxon>Lineolata</taxon>
    </lineage>
</organism>
<gene>
    <name evidence="3" type="ORF">BDY21DRAFT_192664</name>
</gene>
<dbReference type="SUPFAM" id="SSF48452">
    <property type="entry name" value="TPR-like"/>
    <property type="match status" value="3"/>
</dbReference>
<dbReference type="InterPro" id="IPR039340">
    <property type="entry name" value="Tfc4/TFIIIC-102/Sfc4"/>
</dbReference>
<dbReference type="SMART" id="SM00028">
    <property type="entry name" value="TPR"/>
    <property type="match status" value="4"/>
</dbReference>
<proteinExistence type="predicted"/>
<dbReference type="PROSITE" id="PS50005">
    <property type="entry name" value="TPR"/>
    <property type="match status" value="1"/>
</dbReference>
<dbReference type="EMBL" id="MU001675">
    <property type="protein sequence ID" value="KAF2459561.1"/>
    <property type="molecule type" value="Genomic_DNA"/>
</dbReference>
<dbReference type="InterPro" id="IPR019734">
    <property type="entry name" value="TPR_rpt"/>
</dbReference>
<name>A0A6A6P6E8_9PEZI</name>
<dbReference type="Pfam" id="PF13432">
    <property type="entry name" value="TPR_16"/>
    <property type="match status" value="2"/>
</dbReference>
<evidence type="ECO:0000313" key="3">
    <source>
        <dbReference type="EMBL" id="KAF2459561.1"/>
    </source>
</evidence>
<dbReference type="OrthoDB" id="9991317at2759"/>
<dbReference type="PANTHER" id="PTHR23082">
    <property type="entry name" value="TRANSCRIPTION INITIATION FACTOR IIIC TFIIIC , POLYPEPTIDE 3-RELATED"/>
    <property type="match status" value="1"/>
</dbReference>
<dbReference type="GO" id="GO:0000127">
    <property type="term" value="C:transcription factor TFIIIC complex"/>
    <property type="evidence" value="ECO:0007669"/>
    <property type="project" value="TreeGrafter"/>
</dbReference>